<reference evidence="1 2" key="1">
    <citation type="journal article" date="2019" name="Nat. Microbiol.">
        <title>Mediterranean grassland soil C-N compound turnover is dependent on rainfall and depth, and is mediated by genomically divergent microorganisms.</title>
        <authorList>
            <person name="Diamond S."/>
            <person name="Andeer P.F."/>
            <person name="Li Z."/>
            <person name="Crits-Christoph A."/>
            <person name="Burstein D."/>
            <person name="Anantharaman K."/>
            <person name="Lane K.R."/>
            <person name="Thomas B.C."/>
            <person name="Pan C."/>
            <person name="Northen T.R."/>
            <person name="Banfield J.F."/>
        </authorList>
    </citation>
    <scope>NUCLEOTIDE SEQUENCE [LARGE SCALE GENOMIC DNA]</scope>
    <source>
        <strain evidence="1">WS_8</strain>
    </source>
</reference>
<dbReference type="InterPro" id="IPR040442">
    <property type="entry name" value="Pyrv_kinase-like_dom_sf"/>
</dbReference>
<sequence length="133" mass="13713">MSSSQQKRAAFAALHATGCFVIPNPWDVGSARYLAGLGFKALATTSSGFAWSKGCADNGVSLEQALAHFAEIAASVDVPINADFEAGFAIAPQEVAAHVRRAVATGIAGVSIEDSTGNAANPLFDFTLSVERI</sequence>
<dbReference type="PANTHER" id="PTHR42905">
    <property type="entry name" value="PHOSPHOENOLPYRUVATE CARBOXYLASE"/>
    <property type="match status" value="1"/>
</dbReference>
<dbReference type="Pfam" id="PF13714">
    <property type="entry name" value="PEP_mutase"/>
    <property type="match status" value="1"/>
</dbReference>
<dbReference type="GO" id="GO:0016829">
    <property type="term" value="F:lyase activity"/>
    <property type="evidence" value="ECO:0007669"/>
    <property type="project" value="UniProtKB-KW"/>
</dbReference>
<dbReference type="InterPro" id="IPR015813">
    <property type="entry name" value="Pyrv/PenolPyrv_kinase-like_dom"/>
</dbReference>
<feature type="non-terminal residue" evidence="1">
    <location>
        <position position="133"/>
    </location>
</feature>
<dbReference type="SUPFAM" id="SSF51621">
    <property type="entry name" value="Phosphoenolpyruvate/pyruvate domain"/>
    <property type="match status" value="1"/>
</dbReference>
<dbReference type="AlphaFoldDB" id="A0A538TY00"/>
<dbReference type="EMBL" id="VBOY01000008">
    <property type="protein sequence ID" value="TMQ68471.1"/>
    <property type="molecule type" value="Genomic_DNA"/>
</dbReference>
<name>A0A538TY00_UNCEI</name>
<evidence type="ECO:0000313" key="1">
    <source>
        <dbReference type="EMBL" id="TMQ68471.1"/>
    </source>
</evidence>
<keyword evidence="1" id="KW-0670">Pyruvate</keyword>
<proteinExistence type="predicted"/>
<dbReference type="Gene3D" id="3.20.20.60">
    <property type="entry name" value="Phosphoenolpyruvate-binding domains"/>
    <property type="match status" value="1"/>
</dbReference>
<dbReference type="Proteomes" id="UP000316609">
    <property type="component" value="Unassembled WGS sequence"/>
</dbReference>
<accession>A0A538TY00</accession>
<keyword evidence="1" id="KW-0456">Lyase</keyword>
<evidence type="ECO:0000313" key="2">
    <source>
        <dbReference type="Proteomes" id="UP000316609"/>
    </source>
</evidence>
<comment type="caution">
    <text evidence="1">The sequence shown here is derived from an EMBL/GenBank/DDBJ whole genome shotgun (WGS) entry which is preliminary data.</text>
</comment>
<protein>
    <submittedName>
        <fullName evidence="1">Isocitrate lyase/phosphoenolpyruvate mutase family protein</fullName>
    </submittedName>
</protein>
<dbReference type="PANTHER" id="PTHR42905:SF16">
    <property type="entry name" value="CARBOXYPHOSPHONOENOLPYRUVATE PHOSPHONOMUTASE-LIKE PROTEIN (AFU_ORTHOLOGUE AFUA_5G07230)"/>
    <property type="match status" value="1"/>
</dbReference>
<gene>
    <name evidence="1" type="ORF">E6K78_01125</name>
</gene>
<organism evidence="1 2">
    <name type="scientific">Eiseniibacteriota bacterium</name>
    <dbReference type="NCBI Taxonomy" id="2212470"/>
    <lineage>
        <taxon>Bacteria</taxon>
        <taxon>Candidatus Eiseniibacteriota</taxon>
    </lineage>
</organism>